<sequence length="143" mass="15709">MRSGITRPAVLSSLAICSVALIAAPHADAARRAKVRTCDSTVQRVQQRGAQPLVLHAATKITSRGRSCDPTRRTINAMLQRVGGSSATPPAVCCTTSWYADDRDYWTKTGWAVRHAAGNPADNNGQRWWITKGKTSIRFTRWM</sequence>
<evidence type="ECO:0000313" key="1">
    <source>
        <dbReference type="EMBL" id="CAB4918327.1"/>
    </source>
</evidence>
<proteinExistence type="predicted"/>
<name>A0A6J7HBD9_9ZZZZ</name>
<gene>
    <name evidence="1" type="ORF">UFOPK3564_01696</name>
</gene>
<dbReference type="AlphaFoldDB" id="A0A6J7HBD9"/>
<protein>
    <submittedName>
        <fullName evidence="1">Unannotated protein</fullName>
    </submittedName>
</protein>
<dbReference type="EMBL" id="CAFBMK010000093">
    <property type="protein sequence ID" value="CAB4918327.1"/>
    <property type="molecule type" value="Genomic_DNA"/>
</dbReference>
<organism evidence="1">
    <name type="scientific">freshwater metagenome</name>
    <dbReference type="NCBI Taxonomy" id="449393"/>
    <lineage>
        <taxon>unclassified sequences</taxon>
        <taxon>metagenomes</taxon>
        <taxon>ecological metagenomes</taxon>
    </lineage>
</organism>
<reference evidence="1" key="1">
    <citation type="submission" date="2020-05" db="EMBL/GenBank/DDBJ databases">
        <authorList>
            <person name="Chiriac C."/>
            <person name="Salcher M."/>
            <person name="Ghai R."/>
            <person name="Kavagutti S V."/>
        </authorList>
    </citation>
    <scope>NUCLEOTIDE SEQUENCE</scope>
</reference>
<accession>A0A6J7HBD9</accession>